<dbReference type="AlphaFoldDB" id="A0A7Z0B806"/>
<dbReference type="EMBL" id="JACCAS010000001">
    <property type="protein sequence ID" value="NYH22882.1"/>
    <property type="molecule type" value="Genomic_DNA"/>
</dbReference>
<proteinExistence type="predicted"/>
<gene>
    <name evidence="1" type="ORF">GGD40_002361</name>
</gene>
<evidence type="ECO:0000313" key="1">
    <source>
        <dbReference type="EMBL" id="NYH22882.1"/>
    </source>
</evidence>
<evidence type="ECO:0000313" key="2">
    <source>
        <dbReference type="Proteomes" id="UP000540929"/>
    </source>
</evidence>
<accession>A0A7Z0B806</accession>
<protein>
    <submittedName>
        <fullName evidence="1">Uncharacterized protein</fullName>
    </submittedName>
</protein>
<keyword evidence="2" id="KW-1185">Reference proteome</keyword>
<dbReference type="RefSeq" id="WP_179743799.1">
    <property type="nucleotide sequence ID" value="NZ_JACCAS010000001.1"/>
</dbReference>
<comment type="caution">
    <text evidence="1">The sequence shown here is derived from an EMBL/GenBank/DDBJ whole genome shotgun (WGS) entry which is preliminary data.</text>
</comment>
<dbReference type="Proteomes" id="UP000540929">
    <property type="component" value="Unassembled WGS sequence"/>
</dbReference>
<name>A0A7Z0B806_9BURK</name>
<reference evidence="1 2" key="1">
    <citation type="submission" date="2020-07" db="EMBL/GenBank/DDBJ databases">
        <title>Exploring microbial biodiversity for novel pathways involved in the catabolism of aromatic compounds derived from lignin.</title>
        <authorList>
            <person name="Elkins J."/>
        </authorList>
    </citation>
    <scope>NUCLEOTIDE SEQUENCE [LARGE SCALE GENOMIC DNA]</scope>
    <source>
        <strain evidence="1 2">H2C3C</strain>
    </source>
</reference>
<sequence>MGKPTAIKTDEVDVLDPIDEAILFFLLTVTFAGRSQIDPQIRALLIDTSVADIVARDDNVTVQEARGFEERYAEFVRRLNDRMVRTGISQLSGPLGIHDEPGLTRNLSFVSTRQDDRSVIQTIERTLREWLQRRADDQAGVPATSQTVLPGAGAELPVRGSVAEPSTRNEALATVFSNTAKFATDPNVGVVSFDRLKEIYERETGV</sequence>
<organism evidence="1 2">
    <name type="scientific">Paraburkholderia bryophila</name>
    <dbReference type="NCBI Taxonomy" id="420952"/>
    <lineage>
        <taxon>Bacteria</taxon>
        <taxon>Pseudomonadati</taxon>
        <taxon>Pseudomonadota</taxon>
        <taxon>Betaproteobacteria</taxon>
        <taxon>Burkholderiales</taxon>
        <taxon>Burkholderiaceae</taxon>
        <taxon>Paraburkholderia</taxon>
    </lineage>
</organism>